<dbReference type="AlphaFoldDB" id="A0A9W6P7G4"/>
<keyword evidence="3" id="KW-1185">Reference proteome</keyword>
<dbReference type="CDD" id="cd02440">
    <property type="entry name" value="AdoMet_MTases"/>
    <property type="match status" value="1"/>
</dbReference>
<dbReference type="Pfam" id="PF13649">
    <property type="entry name" value="Methyltransf_25"/>
    <property type="match status" value="1"/>
</dbReference>
<comment type="caution">
    <text evidence="2">The sequence shown here is derived from an EMBL/GenBank/DDBJ whole genome shotgun (WGS) entry which is preliminary data.</text>
</comment>
<sequence>MQQRLPVRFIRVTDVQRITPRMARVTFGGDDLADFVTQAPDQQVKLYFPKPGQSVPLLPLPEADDDFTSWYQSCAAVPEAEQPWMRSYTVRAHHPHAATIDIDFVLHDDAGPATQWARSAAPGDTLAMFGPSTFFSPVSLFASSVEDADWLLLAGDETALPAIGALLETLPEGARALVYVEVADAAEKQSFATRAQVHMHWLYRGATAPGRGDLLLDAVRTTRFPAGAAAVWLAAEAGVVRALRRHLVDERGVDRQAIDFTGHWRLALTQDDAPTQEDIAEAQGRLAGEAAEEPEHPASEFDRAYVAGTAPWVIGGPQPVVVALEEAGLIGGAVLDAGCGTGEHTIHLARIGYDVRGIDSSRPAIEQARTGAAEQGVEARFAVADALELGDAPCYDTVVDSALFHVFSAGDRARYTRSLRRVCRPGALVHVLALSDVGQGPWPTVGEAAIREAFGQGWVIEDLSPSLYRGVVGSGGELGDLPAWLARVRRA</sequence>
<name>A0A9W6P7G4_9ACTN</name>
<dbReference type="InterPro" id="IPR039261">
    <property type="entry name" value="FNR_nucleotide-bd"/>
</dbReference>
<dbReference type="PANTHER" id="PTHR30157:SF0">
    <property type="entry name" value="NADPH-DEPENDENT FERRIC-CHELATE REDUCTASE"/>
    <property type="match status" value="1"/>
</dbReference>
<dbReference type="CDD" id="cd06193">
    <property type="entry name" value="siderophore_interacting"/>
    <property type="match status" value="1"/>
</dbReference>
<protein>
    <recommendedName>
        <fullName evidence="1">FAD-binding FR-type domain-containing protein</fullName>
    </recommendedName>
</protein>
<feature type="domain" description="FAD-binding FR-type" evidence="1">
    <location>
        <begin position="5"/>
        <end position="138"/>
    </location>
</feature>
<gene>
    <name evidence="2" type="ORF">Nans01_27780</name>
</gene>
<dbReference type="SUPFAM" id="SSF53335">
    <property type="entry name" value="S-adenosyl-L-methionine-dependent methyltransferases"/>
    <property type="match status" value="1"/>
</dbReference>
<dbReference type="Proteomes" id="UP001165092">
    <property type="component" value="Unassembled WGS sequence"/>
</dbReference>
<dbReference type="InterPro" id="IPR041698">
    <property type="entry name" value="Methyltransf_25"/>
</dbReference>
<dbReference type="InterPro" id="IPR017938">
    <property type="entry name" value="Riboflavin_synthase-like_b-brl"/>
</dbReference>
<evidence type="ECO:0000313" key="2">
    <source>
        <dbReference type="EMBL" id="GLU48427.1"/>
    </source>
</evidence>
<proteinExistence type="predicted"/>
<dbReference type="SUPFAM" id="SSF63380">
    <property type="entry name" value="Riboflavin synthase domain-like"/>
    <property type="match status" value="1"/>
</dbReference>
<dbReference type="Gene3D" id="3.40.50.150">
    <property type="entry name" value="Vaccinia Virus protein VP39"/>
    <property type="match status" value="1"/>
</dbReference>
<dbReference type="InterPro" id="IPR013113">
    <property type="entry name" value="SIP_FAD-bd"/>
</dbReference>
<dbReference type="Gene3D" id="3.40.50.80">
    <property type="entry name" value="Nucleotide-binding domain of ferredoxin-NADP reductase (FNR) module"/>
    <property type="match status" value="1"/>
</dbReference>
<dbReference type="Pfam" id="PF08021">
    <property type="entry name" value="FAD_binding_9"/>
    <property type="match status" value="1"/>
</dbReference>
<dbReference type="InterPro" id="IPR039374">
    <property type="entry name" value="SIP_fam"/>
</dbReference>
<reference evidence="2" key="1">
    <citation type="submission" date="2023-02" db="EMBL/GenBank/DDBJ databases">
        <title>Nocardiopsis ansamitocini NBRC 112285.</title>
        <authorList>
            <person name="Ichikawa N."/>
            <person name="Sato H."/>
            <person name="Tonouchi N."/>
        </authorList>
    </citation>
    <scope>NUCLEOTIDE SEQUENCE</scope>
    <source>
        <strain evidence="2">NBRC 112285</strain>
    </source>
</reference>
<dbReference type="InterPro" id="IPR029063">
    <property type="entry name" value="SAM-dependent_MTases_sf"/>
</dbReference>
<dbReference type="EMBL" id="BSQG01000004">
    <property type="protein sequence ID" value="GLU48427.1"/>
    <property type="molecule type" value="Genomic_DNA"/>
</dbReference>
<accession>A0A9W6P7G4</accession>
<dbReference type="Gene3D" id="2.40.30.10">
    <property type="entry name" value="Translation factors"/>
    <property type="match status" value="1"/>
</dbReference>
<dbReference type="RefSeq" id="WP_285759910.1">
    <property type="nucleotide sequence ID" value="NZ_BSQG01000004.1"/>
</dbReference>
<evidence type="ECO:0000313" key="3">
    <source>
        <dbReference type="Proteomes" id="UP001165092"/>
    </source>
</evidence>
<dbReference type="Pfam" id="PF04954">
    <property type="entry name" value="SIP"/>
    <property type="match status" value="1"/>
</dbReference>
<organism evidence="2 3">
    <name type="scientific">Nocardiopsis ansamitocini</name>
    <dbReference type="NCBI Taxonomy" id="1670832"/>
    <lineage>
        <taxon>Bacteria</taxon>
        <taxon>Bacillati</taxon>
        <taxon>Actinomycetota</taxon>
        <taxon>Actinomycetes</taxon>
        <taxon>Streptosporangiales</taxon>
        <taxon>Nocardiopsidaceae</taxon>
        <taxon>Nocardiopsis</taxon>
    </lineage>
</organism>
<dbReference type="InterPro" id="IPR007037">
    <property type="entry name" value="SIP_rossman_dom"/>
</dbReference>
<dbReference type="InterPro" id="IPR017927">
    <property type="entry name" value="FAD-bd_FR_type"/>
</dbReference>
<dbReference type="GO" id="GO:0016491">
    <property type="term" value="F:oxidoreductase activity"/>
    <property type="evidence" value="ECO:0007669"/>
    <property type="project" value="InterPro"/>
</dbReference>
<dbReference type="PANTHER" id="PTHR30157">
    <property type="entry name" value="FERRIC REDUCTASE, NADPH-DEPENDENT"/>
    <property type="match status" value="1"/>
</dbReference>
<dbReference type="PROSITE" id="PS51384">
    <property type="entry name" value="FAD_FR"/>
    <property type="match status" value="1"/>
</dbReference>
<evidence type="ECO:0000259" key="1">
    <source>
        <dbReference type="PROSITE" id="PS51384"/>
    </source>
</evidence>